<protein>
    <submittedName>
        <fullName evidence="2">Uncharacterized protein</fullName>
    </submittedName>
</protein>
<evidence type="ECO:0000256" key="1">
    <source>
        <dbReference type="SAM" id="MobiDB-lite"/>
    </source>
</evidence>
<dbReference type="InterPro" id="IPR036390">
    <property type="entry name" value="WH_DNA-bd_sf"/>
</dbReference>
<gene>
    <name evidence="2" type="ORF">HGA10_03650</name>
</gene>
<organism evidence="2 3">
    <name type="scientific">Nocardia coubleae</name>
    <dbReference type="NCBI Taxonomy" id="356147"/>
    <lineage>
        <taxon>Bacteria</taxon>
        <taxon>Bacillati</taxon>
        <taxon>Actinomycetota</taxon>
        <taxon>Actinomycetes</taxon>
        <taxon>Mycobacteriales</taxon>
        <taxon>Nocardiaceae</taxon>
        <taxon>Nocardia</taxon>
    </lineage>
</organism>
<sequence length="95" mass="10835">MNEPEPSTDHTRMALTRPPDLSATTTSTLEDEVFDVLRPGGMLTADTIAHNLNAPKWRVVRVLNTLRDKGNAFRNRRGEWQLSAGKRRPERQVIR</sequence>
<dbReference type="InterPro" id="IPR036388">
    <property type="entry name" value="WH-like_DNA-bd_sf"/>
</dbReference>
<evidence type="ECO:0000313" key="3">
    <source>
        <dbReference type="Proteomes" id="UP000572007"/>
    </source>
</evidence>
<evidence type="ECO:0000313" key="2">
    <source>
        <dbReference type="EMBL" id="NKX86411.1"/>
    </source>
</evidence>
<proteinExistence type="predicted"/>
<dbReference type="Gene3D" id="1.10.10.10">
    <property type="entry name" value="Winged helix-like DNA-binding domain superfamily/Winged helix DNA-binding domain"/>
    <property type="match status" value="1"/>
</dbReference>
<name>A0A846VZZ0_9NOCA</name>
<dbReference type="RefSeq" id="WP_157104870.1">
    <property type="nucleotide sequence ID" value="NZ_JAAXOM010000001.1"/>
</dbReference>
<keyword evidence="3" id="KW-1185">Reference proteome</keyword>
<dbReference type="SUPFAM" id="SSF46785">
    <property type="entry name" value="Winged helix' DNA-binding domain"/>
    <property type="match status" value="1"/>
</dbReference>
<dbReference type="EMBL" id="JAAXOM010000001">
    <property type="protein sequence ID" value="NKX86411.1"/>
    <property type="molecule type" value="Genomic_DNA"/>
</dbReference>
<comment type="caution">
    <text evidence="2">The sequence shown here is derived from an EMBL/GenBank/DDBJ whole genome shotgun (WGS) entry which is preliminary data.</text>
</comment>
<accession>A0A846VZZ0</accession>
<dbReference type="Proteomes" id="UP000572007">
    <property type="component" value="Unassembled WGS sequence"/>
</dbReference>
<dbReference type="AlphaFoldDB" id="A0A846VZZ0"/>
<reference evidence="2 3" key="1">
    <citation type="submission" date="2020-04" db="EMBL/GenBank/DDBJ databases">
        <title>MicrobeNet Type strains.</title>
        <authorList>
            <person name="Nicholson A.C."/>
        </authorList>
    </citation>
    <scope>NUCLEOTIDE SEQUENCE [LARGE SCALE GENOMIC DNA]</scope>
    <source>
        <strain evidence="2 3">DSM 44960</strain>
    </source>
</reference>
<feature type="region of interest" description="Disordered" evidence="1">
    <location>
        <begin position="1"/>
        <end position="25"/>
    </location>
</feature>